<dbReference type="PANTHER" id="PTHR44757">
    <property type="entry name" value="DIGUANYLATE CYCLASE DGCP"/>
    <property type="match status" value="1"/>
</dbReference>
<keyword evidence="2" id="KW-1133">Transmembrane helix</keyword>
<accession>A0A1C3NWE5</accession>
<evidence type="ECO:0000313" key="6">
    <source>
        <dbReference type="Proteomes" id="UP000199013"/>
    </source>
</evidence>
<feature type="domain" description="GGDEF" evidence="4">
    <location>
        <begin position="393"/>
        <end position="528"/>
    </location>
</feature>
<feature type="transmembrane region" description="Helical" evidence="2">
    <location>
        <begin position="82"/>
        <end position="103"/>
    </location>
</feature>
<dbReference type="InterPro" id="IPR043128">
    <property type="entry name" value="Rev_trsase/Diguanyl_cyclase"/>
</dbReference>
<feature type="transmembrane region" description="Helical" evidence="2">
    <location>
        <begin position="115"/>
        <end position="136"/>
    </location>
</feature>
<dbReference type="PANTHER" id="PTHR44757:SF2">
    <property type="entry name" value="BIOFILM ARCHITECTURE MAINTENANCE PROTEIN MBAA"/>
    <property type="match status" value="1"/>
</dbReference>
<gene>
    <name evidence="5" type="ORF">FDG2_1849</name>
</gene>
<keyword evidence="2" id="KW-0472">Membrane</keyword>
<name>A0A1C3NWE5_9ACTN</name>
<dbReference type="SUPFAM" id="SSF141868">
    <property type="entry name" value="EAL domain-like"/>
    <property type="match status" value="1"/>
</dbReference>
<dbReference type="NCBIfam" id="TIGR00254">
    <property type="entry name" value="GGDEF"/>
    <property type="match status" value="1"/>
</dbReference>
<dbReference type="CDD" id="cd01948">
    <property type="entry name" value="EAL"/>
    <property type="match status" value="1"/>
</dbReference>
<dbReference type="SUPFAM" id="SSF55073">
    <property type="entry name" value="Nucleotide cyclase"/>
    <property type="match status" value="1"/>
</dbReference>
<dbReference type="CDD" id="cd01949">
    <property type="entry name" value="GGDEF"/>
    <property type="match status" value="1"/>
</dbReference>
<dbReference type="PROSITE" id="PS50883">
    <property type="entry name" value="EAL"/>
    <property type="match status" value="1"/>
</dbReference>
<dbReference type="InterPro" id="IPR035919">
    <property type="entry name" value="EAL_sf"/>
</dbReference>
<feature type="region of interest" description="Disordered" evidence="1">
    <location>
        <begin position="793"/>
        <end position="824"/>
    </location>
</feature>
<dbReference type="InterPro" id="IPR052155">
    <property type="entry name" value="Biofilm_reg_signaling"/>
</dbReference>
<dbReference type="Pfam" id="PF00990">
    <property type="entry name" value="GGDEF"/>
    <property type="match status" value="1"/>
</dbReference>
<dbReference type="SUPFAM" id="SSF55781">
    <property type="entry name" value="GAF domain-like"/>
    <property type="match status" value="1"/>
</dbReference>
<dbReference type="Pfam" id="PF00563">
    <property type="entry name" value="EAL"/>
    <property type="match status" value="1"/>
</dbReference>
<dbReference type="AlphaFoldDB" id="A0A1C3NWE5"/>
<dbReference type="Gene3D" id="3.30.450.40">
    <property type="match status" value="1"/>
</dbReference>
<organism evidence="5 6">
    <name type="scientific">Candidatus Protofrankia californiensis</name>
    <dbReference type="NCBI Taxonomy" id="1839754"/>
    <lineage>
        <taxon>Bacteria</taxon>
        <taxon>Bacillati</taxon>
        <taxon>Actinomycetota</taxon>
        <taxon>Actinomycetes</taxon>
        <taxon>Frankiales</taxon>
        <taxon>Frankiaceae</taxon>
        <taxon>Protofrankia</taxon>
    </lineage>
</organism>
<protein>
    <submittedName>
        <fullName evidence="5">Diguanylate cyclase/phosphodiesterase</fullName>
    </submittedName>
</protein>
<sequence length="824" mass="87111">MAVGTCARFIPSRYLLVLVVVTCTATAVTASCLSRLLDAPEPVSWWRLALGIACIAIGPIPLLRVRSGHHTGDYDLSEAGVVIGLALLPAPQLITISAAAVPIMHAVLRRSPVKVLFNGASATIGTAVAAGVLWLLGGRAGHLEGAAIALAAPAGLTVCLWTSLSVSMVISAVRGMPLRRTLRETMGISTVIAAGGIAVGCGAVALAYTSPVTLIVLPPILVGLVMVYRMQVDSAQQRDRWRQLNAAAKDLAILDRTAIEARATEIAYEIFRPDGVELVVTPVVTPVAASVPTTPAQPTGCPRGADDVATTLTGPSGQVGVLRLHFARPAPWREHDQAVLAAFANLVALAVTNASTYAEAHDQAFHDALTDLGNRRMLQQRTAQAIATTAAGPRFALLLVDLDRFRDVNDTLGHDAGDQLLRGIAERLRRSVRAGDLVTRIGGDEFAVLLTGIRDAEAAETIASALTRMLARPVSVEGMMLSVEASVGIACLPEDGETVDELLRRADVAMYQAKRTHSGYRRYRADEDSSTLAHMALMADLHGALDQGDISLCYQPQIDLETGRIVAFEALARWNHPVLGLLAPDAFIGAVEQSGRIGDFTRAVLREALSASGRWRADGARVGISVNLFARNLLEPDLATEIAQLLLANRMPASALTLEITERAVVMESATTVRSLAALHDLGVRLAVDDFGTGYCALNVLGQFDLHEVKIDQSFVRNLSGDRANSAIVRATIALAHDLGLRVVAEGVEDSETISALSVLGCDLAQGAFISPPGSAEQATALLRDTGRLATPRSADVLPFRRPAGERSGTAAHARRAHPATDGR</sequence>
<dbReference type="InterPro" id="IPR029787">
    <property type="entry name" value="Nucleotide_cyclase"/>
</dbReference>
<evidence type="ECO:0000259" key="3">
    <source>
        <dbReference type="PROSITE" id="PS50883"/>
    </source>
</evidence>
<dbReference type="Gene3D" id="3.20.20.450">
    <property type="entry name" value="EAL domain"/>
    <property type="match status" value="1"/>
</dbReference>
<feature type="domain" description="EAL" evidence="3">
    <location>
        <begin position="534"/>
        <end position="787"/>
    </location>
</feature>
<evidence type="ECO:0000256" key="1">
    <source>
        <dbReference type="SAM" id="MobiDB-lite"/>
    </source>
</evidence>
<dbReference type="InterPro" id="IPR001633">
    <property type="entry name" value="EAL_dom"/>
</dbReference>
<dbReference type="EMBL" id="FLUV01000780">
    <property type="protein sequence ID" value="SBW20935.1"/>
    <property type="molecule type" value="Genomic_DNA"/>
</dbReference>
<reference evidence="6" key="1">
    <citation type="submission" date="2016-02" db="EMBL/GenBank/DDBJ databases">
        <authorList>
            <person name="Wibberg D."/>
        </authorList>
    </citation>
    <scope>NUCLEOTIDE SEQUENCE [LARGE SCALE GENOMIC DNA]</scope>
</reference>
<dbReference type="InterPro" id="IPR000160">
    <property type="entry name" value="GGDEF_dom"/>
</dbReference>
<evidence type="ECO:0000313" key="5">
    <source>
        <dbReference type="EMBL" id="SBW20935.1"/>
    </source>
</evidence>
<evidence type="ECO:0000259" key="4">
    <source>
        <dbReference type="PROSITE" id="PS50887"/>
    </source>
</evidence>
<keyword evidence="6" id="KW-1185">Reference proteome</keyword>
<feature type="transmembrane region" description="Helical" evidence="2">
    <location>
        <begin position="14"/>
        <end position="33"/>
    </location>
</feature>
<evidence type="ECO:0000256" key="2">
    <source>
        <dbReference type="SAM" id="Phobius"/>
    </source>
</evidence>
<feature type="transmembrane region" description="Helical" evidence="2">
    <location>
        <begin position="185"/>
        <end position="208"/>
    </location>
</feature>
<dbReference type="SMART" id="SM00267">
    <property type="entry name" value="GGDEF"/>
    <property type="match status" value="1"/>
</dbReference>
<feature type="transmembrane region" description="Helical" evidence="2">
    <location>
        <begin position="148"/>
        <end position="173"/>
    </location>
</feature>
<keyword evidence="2" id="KW-0812">Transmembrane</keyword>
<dbReference type="Proteomes" id="UP000199013">
    <property type="component" value="Unassembled WGS sequence"/>
</dbReference>
<dbReference type="SMART" id="SM00052">
    <property type="entry name" value="EAL"/>
    <property type="match status" value="1"/>
</dbReference>
<dbReference type="Gene3D" id="3.30.70.270">
    <property type="match status" value="1"/>
</dbReference>
<proteinExistence type="predicted"/>
<dbReference type="InterPro" id="IPR029016">
    <property type="entry name" value="GAF-like_dom_sf"/>
</dbReference>
<dbReference type="PROSITE" id="PS50887">
    <property type="entry name" value="GGDEF"/>
    <property type="match status" value="1"/>
</dbReference>
<feature type="transmembrane region" description="Helical" evidence="2">
    <location>
        <begin position="45"/>
        <end position="62"/>
    </location>
</feature>